<keyword evidence="3" id="KW-1185">Reference proteome</keyword>
<comment type="caution">
    <text evidence="2">The sequence shown here is derived from an EMBL/GenBank/DDBJ whole genome shotgun (WGS) entry which is preliminary data.</text>
</comment>
<reference evidence="2" key="2">
    <citation type="submission" date="2023-06" db="EMBL/GenBank/DDBJ databases">
        <authorList>
            <consortium name="Lawrence Berkeley National Laboratory"/>
            <person name="Haridas S."/>
            <person name="Hensen N."/>
            <person name="Bonometti L."/>
            <person name="Westerberg I."/>
            <person name="Brannstrom I.O."/>
            <person name="Guillou S."/>
            <person name="Cros-Aarteil S."/>
            <person name="Calhoun S."/>
            <person name="Kuo A."/>
            <person name="Mondo S."/>
            <person name="Pangilinan J."/>
            <person name="Riley R."/>
            <person name="Labutti K."/>
            <person name="Andreopoulos B."/>
            <person name="Lipzen A."/>
            <person name="Chen C."/>
            <person name="Yanf M."/>
            <person name="Daum C."/>
            <person name="Ng V."/>
            <person name="Clum A."/>
            <person name="Steindorff A."/>
            <person name="Ohm R."/>
            <person name="Martin F."/>
            <person name="Silar P."/>
            <person name="Natvig D."/>
            <person name="Lalanne C."/>
            <person name="Gautier V."/>
            <person name="Ament-Velasquez S.L."/>
            <person name="Kruys A."/>
            <person name="Hutchinson M.I."/>
            <person name="Powell A.J."/>
            <person name="Barry K."/>
            <person name="Miller A.N."/>
            <person name="Grigoriev I.V."/>
            <person name="Debuchy R."/>
            <person name="Gladieux P."/>
            <person name="Thoren M.H."/>
            <person name="Johannesson H."/>
        </authorList>
    </citation>
    <scope>NUCLEOTIDE SEQUENCE</scope>
    <source>
        <strain evidence="2">CBS 958.72</strain>
    </source>
</reference>
<accession>A0AAE0JW73</accession>
<reference evidence="2" key="1">
    <citation type="journal article" date="2023" name="Mol. Phylogenet. Evol.">
        <title>Genome-scale phylogeny and comparative genomics of the fungal order Sordariales.</title>
        <authorList>
            <person name="Hensen N."/>
            <person name="Bonometti L."/>
            <person name="Westerberg I."/>
            <person name="Brannstrom I.O."/>
            <person name="Guillou S."/>
            <person name="Cros-Aarteil S."/>
            <person name="Calhoun S."/>
            <person name="Haridas S."/>
            <person name="Kuo A."/>
            <person name="Mondo S."/>
            <person name="Pangilinan J."/>
            <person name="Riley R."/>
            <person name="LaButti K."/>
            <person name="Andreopoulos B."/>
            <person name="Lipzen A."/>
            <person name="Chen C."/>
            <person name="Yan M."/>
            <person name="Daum C."/>
            <person name="Ng V."/>
            <person name="Clum A."/>
            <person name="Steindorff A."/>
            <person name="Ohm R.A."/>
            <person name="Martin F."/>
            <person name="Silar P."/>
            <person name="Natvig D.O."/>
            <person name="Lalanne C."/>
            <person name="Gautier V."/>
            <person name="Ament-Velasquez S.L."/>
            <person name="Kruys A."/>
            <person name="Hutchinson M.I."/>
            <person name="Powell A.J."/>
            <person name="Barry K."/>
            <person name="Miller A.N."/>
            <person name="Grigoriev I.V."/>
            <person name="Debuchy R."/>
            <person name="Gladieux P."/>
            <person name="Hiltunen Thoren M."/>
            <person name="Johannesson H."/>
        </authorList>
    </citation>
    <scope>NUCLEOTIDE SEQUENCE</scope>
    <source>
        <strain evidence="2">CBS 958.72</strain>
    </source>
</reference>
<dbReference type="Proteomes" id="UP001287356">
    <property type="component" value="Unassembled WGS sequence"/>
</dbReference>
<proteinExistence type="predicted"/>
<dbReference type="Pfam" id="PF13391">
    <property type="entry name" value="HNH_2"/>
    <property type="match status" value="1"/>
</dbReference>
<dbReference type="EMBL" id="JAULSN010000009">
    <property type="protein sequence ID" value="KAK3365167.1"/>
    <property type="molecule type" value="Genomic_DNA"/>
</dbReference>
<evidence type="ECO:0000259" key="1">
    <source>
        <dbReference type="Pfam" id="PF13391"/>
    </source>
</evidence>
<gene>
    <name evidence="2" type="ORF">B0T24DRAFT_652288</name>
</gene>
<dbReference type="AlphaFoldDB" id="A0AAE0JW73"/>
<dbReference type="InterPro" id="IPR003615">
    <property type="entry name" value="HNH_nuc"/>
</dbReference>
<evidence type="ECO:0000313" key="2">
    <source>
        <dbReference type="EMBL" id="KAK3365167.1"/>
    </source>
</evidence>
<organism evidence="2 3">
    <name type="scientific">Lasiosphaeria ovina</name>
    <dbReference type="NCBI Taxonomy" id="92902"/>
    <lineage>
        <taxon>Eukaryota</taxon>
        <taxon>Fungi</taxon>
        <taxon>Dikarya</taxon>
        <taxon>Ascomycota</taxon>
        <taxon>Pezizomycotina</taxon>
        <taxon>Sordariomycetes</taxon>
        <taxon>Sordariomycetidae</taxon>
        <taxon>Sordariales</taxon>
        <taxon>Lasiosphaeriaceae</taxon>
        <taxon>Lasiosphaeria</taxon>
    </lineage>
</organism>
<feature type="domain" description="HNH nuclease" evidence="1">
    <location>
        <begin position="10"/>
        <end position="40"/>
    </location>
</feature>
<protein>
    <recommendedName>
        <fullName evidence="1">HNH nuclease domain-containing protein</fullName>
    </recommendedName>
</protein>
<name>A0AAE0JW73_9PEZI</name>
<evidence type="ECO:0000313" key="3">
    <source>
        <dbReference type="Proteomes" id="UP001287356"/>
    </source>
</evidence>
<sequence>MFDMGVAYLTEGLKIDRPRNAMTLTPTIHQQFGDFQIYFEQLAAAPGQQDPPPHTYRVGSFLPPQIFRRNPLPPTRTLHLSENRTIEPPSPRLLALHCAIAHILHLSAAGAYINRILQDVEEHGIRADGSTNLGRLVALGLNQWTCGIARHPTATHRDLQSNDFQGKRNGGI</sequence>